<protein>
    <submittedName>
        <fullName evidence="1">Uncharacterized protein</fullName>
    </submittedName>
</protein>
<sequence length="248" mass="26912">MMQHPDWRLVGLAGVWLMGTASVLLFADNGAVRLEALQRGGGNGGGLRRAIAGLEDTERDSTAAMQRLSAGGAGVRMSQLAASFPNDAPGTPNNWLEEIEGKDTTHDMKYISGLPAGDVDKVGYEGMPQMKGFLPSYHEMTAADALLKKAIDSGTMPKDVTNVWDGKEYEPDPAFNQQISDALAGFHQALGEKKWEKLVNKNCGGKVGAACKEITDAKQEGYDTKWDGKEWKQWDGTAWNKLEHDSLV</sequence>
<accession>A0A7S0YI15</accession>
<dbReference type="EMBL" id="HBFN01001108">
    <property type="protein sequence ID" value="CAD8777235.1"/>
    <property type="molecule type" value="Transcribed_RNA"/>
</dbReference>
<proteinExistence type="predicted"/>
<evidence type="ECO:0000313" key="1">
    <source>
        <dbReference type="EMBL" id="CAD8777235.1"/>
    </source>
</evidence>
<organism evidence="1">
    <name type="scientific">Hemiselmis tepida</name>
    <dbReference type="NCBI Taxonomy" id="464990"/>
    <lineage>
        <taxon>Eukaryota</taxon>
        <taxon>Cryptophyceae</taxon>
        <taxon>Cryptomonadales</taxon>
        <taxon>Hemiselmidaceae</taxon>
        <taxon>Hemiselmis</taxon>
    </lineage>
</organism>
<reference evidence="1" key="1">
    <citation type="submission" date="2021-01" db="EMBL/GenBank/DDBJ databases">
        <authorList>
            <person name="Corre E."/>
            <person name="Pelletier E."/>
            <person name="Niang G."/>
            <person name="Scheremetjew M."/>
            <person name="Finn R."/>
            <person name="Kale V."/>
            <person name="Holt S."/>
            <person name="Cochrane G."/>
            <person name="Meng A."/>
            <person name="Brown T."/>
            <person name="Cohen L."/>
        </authorList>
    </citation>
    <scope>NUCLEOTIDE SEQUENCE</scope>
    <source>
        <strain evidence="1">CCMP443</strain>
    </source>
</reference>
<dbReference type="AlphaFoldDB" id="A0A7S0YI15"/>
<name>A0A7S0YI15_9CRYP</name>
<gene>
    <name evidence="1" type="ORF">HTEP1355_LOCUS702</name>
</gene>